<dbReference type="PANTHER" id="PTHR20923:SF1">
    <property type="entry name" value="G PATCH DOMAIN AND ANKYRIN REPEAT-CONTAINING PROTEIN 1"/>
    <property type="match status" value="1"/>
</dbReference>
<dbReference type="PANTHER" id="PTHR20923">
    <property type="entry name" value="BAT4 PROTEIN-RELATED"/>
    <property type="match status" value="1"/>
</dbReference>
<keyword evidence="3" id="KW-1185">Reference proteome</keyword>
<sequence length="258" mass="28443">MADSDEEYYEVPLKDQRYFGAGIKRKRINFVPSTTTLPASSISSGKTTKSSASERYLAVVFQKSQSESTSPVASSPLPPSVETVETSAVAPEVKEISSLAPTSQQDVVCEICNAPINASTPSTEDHTTSLVHQICLPHSHPPSALDRKRKGISILQSHGWDPDARTGLGAQGEGILHPVKAKEKRDTVGLGHGINNDDDEEVLRKLRKPQRKVERKEVKKLDAGKVRKLDAEQKRKDQKMREMFYANDDIERYLGHAG</sequence>
<dbReference type="Pfam" id="PF01585">
    <property type="entry name" value="G-patch"/>
    <property type="match status" value="1"/>
</dbReference>
<dbReference type="PROSITE" id="PS50174">
    <property type="entry name" value="G_PATCH"/>
    <property type="match status" value="1"/>
</dbReference>
<reference evidence="2 3" key="1">
    <citation type="submission" date="2024-07" db="EMBL/GenBank/DDBJ databases">
        <title>Draft sequence of the Neodothiora populina.</title>
        <authorList>
            <person name="Drown D.D."/>
            <person name="Schuette U.S."/>
            <person name="Buechlein A.B."/>
            <person name="Rusch D.R."/>
            <person name="Winton L.W."/>
            <person name="Adams G.A."/>
        </authorList>
    </citation>
    <scope>NUCLEOTIDE SEQUENCE [LARGE SCALE GENOMIC DNA]</scope>
    <source>
        <strain evidence="2 3">CPC 39397</strain>
    </source>
</reference>
<organism evidence="2 3">
    <name type="scientific">Neodothiora populina</name>
    <dbReference type="NCBI Taxonomy" id="2781224"/>
    <lineage>
        <taxon>Eukaryota</taxon>
        <taxon>Fungi</taxon>
        <taxon>Dikarya</taxon>
        <taxon>Ascomycota</taxon>
        <taxon>Pezizomycotina</taxon>
        <taxon>Dothideomycetes</taxon>
        <taxon>Dothideomycetidae</taxon>
        <taxon>Dothideales</taxon>
        <taxon>Dothioraceae</taxon>
        <taxon>Neodothiora</taxon>
    </lineage>
</organism>
<dbReference type="RefSeq" id="XP_069199691.1">
    <property type="nucleotide sequence ID" value="XM_069346815.1"/>
</dbReference>
<accession>A0ABR3PB87</accession>
<dbReference type="EMBL" id="JBFMKM010000010">
    <property type="protein sequence ID" value="KAL1303416.1"/>
    <property type="molecule type" value="Genomic_DNA"/>
</dbReference>
<evidence type="ECO:0000313" key="2">
    <source>
        <dbReference type="EMBL" id="KAL1303416.1"/>
    </source>
</evidence>
<comment type="caution">
    <text evidence="2">The sequence shown here is derived from an EMBL/GenBank/DDBJ whole genome shotgun (WGS) entry which is preliminary data.</text>
</comment>
<evidence type="ECO:0000259" key="1">
    <source>
        <dbReference type="PROSITE" id="PS50174"/>
    </source>
</evidence>
<dbReference type="SMART" id="SM00443">
    <property type="entry name" value="G_patch"/>
    <property type="match status" value="1"/>
</dbReference>
<dbReference type="Proteomes" id="UP001562354">
    <property type="component" value="Unassembled WGS sequence"/>
</dbReference>
<gene>
    <name evidence="2" type="ORF">AAFC00_006807</name>
</gene>
<feature type="domain" description="G-patch" evidence="1">
    <location>
        <begin position="147"/>
        <end position="195"/>
    </location>
</feature>
<protein>
    <recommendedName>
        <fullName evidence="1">G-patch domain-containing protein</fullName>
    </recommendedName>
</protein>
<proteinExistence type="predicted"/>
<dbReference type="GeneID" id="95980506"/>
<name>A0ABR3PB87_9PEZI</name>
<dbReference type="InterPro" id="IPR039146">
    <property type="entry name" value="GPANK1"/>
</dbReference>
<dbReference type="InterPro" id="IPR000467">
    <property type="entry name" value="G_patch_dom"/>
</dbReference>
<evidence type="ECO:0000313" key="3">
    <source>
        <dbReference type="Proteomes" id="UP001562354"/>
    </source>
</evidence>